<protein>
    <recommendedName>
        <fullName evidence="5 12">D-alanine aminotransferase</fullName>
        <ecNumber evidence="4 12">2.6.1.21</ecNumber>
    </recommendedName>
</protein>
<evidence type="ECO:0000256" key="9">
    <source>
        <dbReference type="ARBA" id="ARBA00047911"/>
    </source>
</evidence>
<dbReference type="Proteomes" id="UP000448867">
    <property type="component" value="Unassembled WGS sequence"/>
</dbReference>
<keyword evidence="6 13" id="KW-0032">Aminotransferase</keyword>
<dbReference type="EC" id="2.6.1.21" evidence="4 12"/>
<comment type="function">
    <text evidence="12">Acts on the D-isomers of alanine, leucine, aspartate, glutamate, aminobutyrate, norvaline and asparagine. The enzyme transfers an amino group from a substrate D-amino acid to the pyridoxal phosphate cofactor to form pyridoxamine and an alpha-keto acid in the first half-reaction.</text>
</comment>
<keyword evidence="7 13" id="KW-0808">Transferase</keyword>
<dbReference type="GO" id="GO:0008652">
    <property type="term" value="P:amino acid biosynthetic process"/>
    <property type="evidence" value="ECO:0007669"/>
    <property type="project" value="UniProtKB-ARBA"/>
</dbReference>
<evidence type="ECO:0000256" key="3">
    <source>
        <dbReference type="ARBA" id="ARBA00011738"/>
    </source>
</evidence>
<evidence type="ECO:0000256" key="1">
    <source>
        <dbReference type="ARBA" id="ARBA00001933"/>
    </source>
</evidence>
<organism evidence="13 14">
    <name type="scientific">Metabacillus lacus</name>
    <dbReference type="NCBI Taxonomy" id="1983721"/>
    <lineage>
        <taxon>Bacteria</taxon>
        <taxon>Bacillati</taxon>
        <taxon>Bacillota</taxon>
        <taxon>Bacilli</taxon>
        <taxon>Bacillales</taxon>
        <taxon>Bacillaceae</taxon>
        <taxon>Metabacillus</taxon>
    </lineage>
</organism>
<dbReference type="InterPro" id="IPR001544">
    <property type="entry name" value="Aminotrans_IV"/>
</dbReference>
<comment type="catalytic activity">
    <reaction evidence="9 12">
        <text>D-alanine + 2-oxoglutarate = D-glutamate + pyruvate</text>
        <dbReference type="Rhea" id="RHEA:15869"/>
        <dbReference type="ChEBI" id="CHEBI:15361"/>
        <dbReference type="ChEBI" id="CHEBI:16810"/>
        <dbReference type="ChEBI" id="CHEBI:29986"/>
        <dbReference type="ChEBI" id="CHEBI:57416"/>
        <dbReference type="EC" id="2.6.1.21"/>
    </reaction>
</comment>
<dbReference type="GO" id="GO:0046394">
    <property type="term" value="P:carboxylic acid biosynthetic process"/>
    <property type="evidence" value="ECO:0007669"/>
    <property type="project" value="UniProtKB-ARBA"/>
</dbReference>
<sequence length="284" mass="32100">MIILQNGVFKEREEAYLDLDDRGCQFGDGVYEVVGVYEGAFFTLDEHLERLERSSREIRLVLPLSIEELKQSLSELAEKNGLENGSVYIQVTRGACARNHAFPDSSVRAEWLAYPMNPRKPSLEQLHGVGLKTSEDMRWLRCDIKSLNLLGNVMAKQEALENGCYEALLHRNGMITEGASTNFYVIKDGAVYTHPANNLILNGITRMKIKEICNNENIPFYEQPFQLGNLKEADEAFITSTTIEIVPVKLVDHQIIGSGVPGSLTRKLQELFKQEIQKEKSVHK</sequence>
<evidence type="ECO:0000256" key="2">
    <source>
        <dbReference type="ARBA" id="ARBA00009320"/>
    </source>
</evidence>
<dbReference type="PANTHER" id="PTHR42743:SF10">
    <property type="entry name" value="D-ALANINE AMINOTRANSFERASE"/>
    <property type="match status" value="1"/>
</dbReference>
<dbReference type="NCBIfam" id="TIGR01121">
    <property type="entry name" value="D_amino_aminoT"/>
    <property type="match status" value="1"/>
</dbReference>
<dbReference type="FunFam" id="3.20.10.10:FF:000002">
    <property type="entry name" value="D-alanine aminotransferase"/>
    <property type="match status" value="1"/>
</dbReference>
<dbReference type="InterPro" id="IPR043131">
    <property type="entry name" value="BCAT-like_N"/>
</dbReference>
<dbReference type="PANTHER" id="PTHR42743">
    <property type="entry name" value="AMINO-ACID AMINOTRANSFERASE"/>
    <property type="match status" value="1"/>
</dbReference>
<dbReference type="Gene3D" id="3.30.470.10">
    <property type="match status" value="1"/>
</dbReference>
<dbReference type="RefSeq" id="WP_154306647.1">
    <property type="nucleotide sequence ID" value="NZ_WKKI01000005.1"/>
</dbReference>
<dbReference type="SUPFAM" id="SSF56752">
    <property type="entry name" value="D-aminoacid aminotransferase-like PLP-dependent enzymes"/>
    <property type="match status" value="1"/>
</dbReference>
<dbReference type="OrthoDB" id="9805628at2"/>
<dbReference type="InterPro" id="IPR043132">
    <property type="entry name" value="BCAT-like_C"/>
</dbReference>
<dbReference type="EMBL" id="WKKI01000005">
    <property type="protein sequence ID" value="MRX71513.1"/>
    <property type="molecule type" value="Genomic_DNA"/>
</dbReference>
<dbReference type="Pfam" id="PF01063">
    <property type="entry name" value="Aminotran_4"/>
    <property type="match status" value="1"/>
</dbReference>
<evidence type="ECO:0000256" key="4">
    <source>
        <dbReference type="ARBA" id="ARBA00012874"/>
    </source>
</evidence>
<evidence type="ECO:0000256" key="5">
    <source>
        <dbReference type="ARBA" id="ARBA00021779"/>
    </source>
</evidence>
<evidence type="ECO:0000256" key="8">
    <source>
        <dbReference type="ARBA" id="ARBA00022898"/>
    </source>
</evidence>
<keyword evidence="14" id="KW-1185">Reference proteome</keyword>
<accession>A0A7X2LY79</accession>
<comment type="cofactor">
    <cofactor evidence="1 11">
        <name>pyridoxal 5'-phosphate</name>
        <dbReference type="ChEBI" id="CHEBI:597326"/>
    </cofactor>
</comment>
<dbReference type="PROSITE" id="PS00770">
    <property type="entry name" value="AA_TRANSFER_CLASS_4"/>
    <property type="match status" value="1"/>
</dbReference>
<comment type="subunit">
    <text evidence="3">Homodimer.</text>
</comment>
<comment type="similarity">
    <text evidence="2 10">Belongs to the class-IV pyridoxal-phosphate-dependent aminotransferase family.</text>
</comment>
<dbReference type="GO" id="GO:0047810">
    <property type="term" value="F:D-alanine-2-oxoglutarate aminotransferase activity"/>
    <property type="evidence" value="ECO:0007669"/>
    <property type="project" value="UniProtKB-EC"/>
</dbReference>
<keyword evidence="8 11" id="KW-0663">Pyridoxal phosphate</keyword>
<dbReference type="GO" id="GO:0030170">
    <property type="term" value="F:pyridoxal phosphate binding"/>
    <property type="evidence" value="ECO:0007669"/>
    <property type="project" value="InterPro"/>
</dbReference>
<dbReference type="InterPro" id="IPR018300">
    <property type="entry name" value="Aminotrans_IV_CS"/>
</dbReference>
<dbReference type="InterPro" id="IPR036038">
    <property type="entry name" value="Aminotransferase-like"/>
</dbReference>
<evidence type="ECO:0000256" key="10">
    <source>
        <dbReference type="RuleBase" id="RU004106"/>
    </source>
</evidence>
<comment type="caution">
    <text evidence="13">The sequence shown here is derived from an EMBL/GenBank/DDBJ whole genome shotgun (WGS) entry which is preliminary data.</text>
</comment>
<evidence type="ECO:0000256" key="11">
    <source>
        <dbReference type="RuleBase" id="RU004516"/>
    </source>
</evidence>
<evidence type="ECO:0000313" key="13">
    <source>
        <dbReference type="EMBL" id="MRX71513.1"/>
    </source>
</evidence>
<evidence type="ECO:0000256" key="12">
    <source>
        <dbReference type="RuleBase" id="RU004520"/>
    </source>
</evidence>
<dbReference type="Gene3D" id="3.20.10.10">
    <property type="entry name" value="D-amino Acid Aminotransferase, subunit A, domain 2"/>
    <property type="match status" value="1"/>
</dbReference>
<dbReference type="AlphaFoldDB" id="A0A7X2LY79"/>
<name>A0A7X2LY79_9BACI</name>
<dbReference type="GO" id="GO:0005829">
    <property type="term" value="C:cytosol"/>
    <property type="evidence" value="ECO:0007669"/>
    <property type="project" value="TreeGrafter"/>
</dbReference>
<proteinExistence type="inferred from homology"/>
<evidence type="ECO:0000256" key="7">
    <source>
        <dbReference type="ARBA" id="ARBA00022679"/>
    </source>
</evidence>
<dbReference type="CDD" id="cd01558">
    <property type="entry name" value="D-AAT_like"/>
    <property type="match status" value="1"/>
</dbReference>
<dbReference type="GO" id="GO:0046416">
    <property type="term" value="P:D-amino acid metabolic process"/>
    <property type="evidence" value="ECO:0007669"/>
    <property type="project" value="InterPro"/>
</dbReference>
<dbReference type="InterPro" id="IPR050571">
    <property type="entry name" value="Class-IV_PLP-Dep_Aminotrnsfr"/>
</dbReference>
<evidence type="ECO:0000256" key="6">
    <source>
        <dbReference type="ARBA" id="ARBA00022576"/>
    </source>
</evidence>
<dbReference type="InterPro" id="IPR005784">
    <property type="entry name" value="D_amino_transT"/>
</dbReference>
<reference evidence="13 14" key="1">
    <citation type="submission" date="2019-11" db="EMBL/GenBank/DDBJ databases">
        <title>Bacillus lacus genome.</title>
        <authorList>
            <person name="Allen C.J."/>
            <person name="Newman J.D."/>
        </authorList>
    </citation>
    <scope>NUCLEOTIDE SEQUENCE [LARGE SCALE GENOMIC DNA]</scope>
    <source>
        <strain evidence="13 14">KCTC 33946</strain>
    </source>
</reference>
<evidence type="ECO:0000313" key="14">
    <source>
        <dbReference type="Proteomes" id="UP000448867"/>
    </source>
</evidence>
<gene>
    <name evidence="13" type="primary">dat</name>
    <name evidence="13" type="ORF">GJU40_04900</name>
</gene>